<dbReference type="PANTHER" id="PTHR21143:SF133">
    <property type="entry name" value="GUSTATORY AND PHEROMONE RECEPTOR 32A-RELATED"/>
    <property type="match status" value="1"/>
</dbReference>
<feature type="transmembrane region" description="Helical" evidence="8">
    <location>
        <begin position="121"/>
        <end position="153"/>
    </location>
</feature>
<feature type="transmembrane region" description="Helical" evidence="8">
    <location>
        <begin position="91"/>
        <end position="109"/>
    </location>
</feature>
<organism evidence="9 10">
    <name type="scientific">Vespula squamosa</name>
    <name type="common">Southern yellow jacket</name>
    <name type="synonym">Wasp</name>
    <dbReference type="NCBI Taxonomy" id="30214"/>
    <lineage>
        <taxon>Eukaryota</taxon>
        <taxon>Metazoa</taxon>
        <taxon>Ecdysozoa</taxon>
        <taxon>Arthropoda</taxon>
        <taxon>Hexapoda</taxon>
        <taxon>Insecta</taxon>
        <taxon>Pterygota</taxon>
        <taxon>Neoptera</taxon>
        <taxon>Endopterygota</taxon>
        <taxon>Hymenoptera</taxon>
        <taxon>Apocrita</taxon>
        <taxon>Aculeata</taxon>
        <taxon>Vespoidea</taxon>
        <taxon>Vespidae</taxon>
        <taxon>Vespinae</taxon>
        <taxon>Vespula</taxon>
    </lineage>
</organism>
<dbReference type="Proteomes" id="UP001607302">
    <property type="component" value="Unassembled WGS sequence"/>
</dbReference>
<dbReference type="AlphaFoldDB" id="A0ABD2AXZ5"/>
<proteinExistence type="inferred from homology"/>
<evidence type="ECO:0000256" key="6">
    <source>
        <dbReference type="ARBA" id="ARBA00023170"/>
    </source>
</evidence>
<reference evidence="9 10" key="1">
    <citation type="journal article" date="2024" name="Ann. Entomol. Soc. Am.">
        <title>Genomic analyses of the southern and eastern yellowjacket wasps (Hymenoptera: Vespidae) reveal evolutionary signatures of social life.</title>
        <authorList>
            <person name="Catto M.A."/>
            <person name="Caine P.B."/>
            <person name="Orr S.E."/>
            <person name="Hunt B.G."/>
            <person name="Goodisman M.A.D."/>
        </authorList>
    </citation>
    <scope>NUCLEOTIDE SEQUENCE [LARGE SCALE GENOMIC DNA]</scope>
    <source>
        <strain evidence="9">233</strain>
        <tissue evidence="9">Head and thorax</tissue>
    </source>
</reference>
<gene>
    <name evidence="9" type="ORF">V1478_008162</name>
</gene>
<dbReference type="Pfam" id="PF08395">
    <property type="entry name" value="7tm_7"/>
    <property type="match status" value="2"/>
</dbReference>
<comment type="subcellular location">
    <subcellularLocation>
        <location evidence="1 8">Cell membrane</location>
        <topology evidence="1 8">Multi-pass membrane protein</topology>
    </subcellularLocation>
</comment>
<dbReference type="GO" id="GO:0005886">
    <property type="term" value="C:plasma membrane"/>
    <property type="evidence" value="ECO:0007669"/>
    <property type="project" value="UniProtKB-SubCell"/>
</dbReference>
<dbReference type="EMBL" id="JAUDFV010000138">
    <property type="protein sequence ID" value="KAL2725489.1"/>
    <property type="molecule type" value="Genomic_DNA"/>
</dbReference>
<comment type="similarity">
    <text evidence="8">Belongs to the insect chemoreceptor superfamily. Gustatory receptor (GR) family.</text>
</comment>
<accession>A0ABD2AXZ5</accession>
<evidence type="ECO:0000256" key="1">
    <source>
        <dbReference type="ARBA" id="ARBA00004651"/>
    </source>
</evidence>
<keyword evidence="3 8" id="KW-0812">Transmembrane</keyword>
<comment type="caution">
    <text evidence="8">Lacks conserved residue(s) required for the propagation of feature annotation.</text>
</comment>
<protein>
    <recommendedName>
        <fullName evidence="8">Gustatory receptor</fullName>
    </recommendedName>
</protein>
<evidence type="ECO:0000256" key="3">
    <source>
        <dbReference type="ARBA" id="ARBA00022692"/>
    </source>
</evidence>
<evidence type="ECO:0000256" key="7">
    <source>
        <dbReference type="ARBA" id="ARBA00023224"/>
    </source>
</evidence>
<evidence type="ECO:0000256" key="8">
    <source>
        <dbReference type="RuleBase" id="RU363108"/>
    </source>
</evidence>
<evidence type="ECO:0000256" key="2">
    <source>
        <dbReference type="ARBA" id="ARBA00022475"/>
    </source>
</evidence>
<comment type="caution">
    <text evidence="9">The sequence shown here is derived from an EMBL/GenBank/DDBJ whole genome shotgun (WGS) entry which is preliminary data.</text>
</comment>
<feature type="transmembrane region" description="Helical" evidence="8">
    <location>
        <begin position="174"/>
        <end position="196"/>
    </location>
</feature>
<feature type="transmembrane region" description="Helical" evidence="8">
    <location>
        <begin position="403"/>
        <end position="423"/>
    </location>
</feature>
<keyword evidence="2 8" id="KW-1003">Cell membrane</keyword>
<evidence type="ECO:0000313" key="10">
    <source>
        <dbReference type="Proteomes" id="UP001607302"/>
    </source>
</evidence>
<keyword evidence="7 8" id="KW-0807">Transducer</keyword>
<evidence type="ECO:0000256" key="5">
    <source>
        <dbReference type="ARBA" id="ARBA00023136"/>
    </source>
</evidence>
<comment type="function">
    <text evidence="8">Gustatory receptor which mediates acceptance or avoidance behavior, depending on its substrates.</text>
</comment>
<dbReference type="PANTHER" id="PTHR21143">
    <property type="entry name" value="INVERTEBRATE GUSTATORY RECEPTOR"/>
    <property type="match status" value="1"/>
</dbReference>
<keyword evidence="5 8" id="KW-0472">Membrane</keyword>
<name>A0ABD2AXZ5_VESSQ</name>
<feature type="transmembrane region" description="Helical" evidence="8">
    <location>
        <begin position="40"/>
        <end position="58"/>
    </location>
</feature>
<keyword evidence="4 8" id="KW-1133">Transmembrane helix</keyword>
<dbReference type="InterPro" id="IPR013604">
    <property type="entry name" value="7TM_chemorcpt"/>
</dbReference>
<feature type="transmembrane region" description="Helical" evidence="8">
    <location>
        <begin position="365"/>
        <end position="391"/>
    </location>
</feature>
<sequence length="522" mass="61331">MYKIHKIYNSYFQIRDFIFQLVQNRLTFTACGFYDLNHTFIYSIIGSIATYLVILIQLGDKSNVLNVSNTNTSMSTNTLEMSFSTEFRRSIKPLIIINSIFSTGLIEYFVDDKINTIGMFYGFFCIIFYVSVTFLSSFFITYIINSYLSVIYLQRLRQLCSHYFHWDFEKKGKFIHSFNLFNSLRFLSYVILNYFLQEVKRFILQVESCIRIMQQLNIPMNSSNIIHDFHLNSPDNSQLSLVNIIRNESLVNLSFLLSRNLSFFHVVNNRFNCRILDKESKKFVIYHKKMKFNQLNELLKNMLTTTIDSPQHKRVLGIKNNRKNDSPSSDIHRADKSNEDVITIKKAKEIHLELIKCARKINDAYSLYILFSILIVTIFIIITTYNMYYYLLTKSYHTNPLRFFLYLFWILYFAFKIIIISYICAGTVTEVLLILFHISLHAANTGDILCELYEPSTSDEFRAEIHDFTLQLIQNPLSFTTCGFFDLDYTLIRNVIATITTYLVILIQVGNVPPEFITIKKL</sequence>
<evidence type="ECO:0000256" key="4">
    <source>
        <dbReference type="ARBA" id="ARBA00022989"/>
    </source>
</evidence>
<dbReference type="GO" id="GO:0007165">
    <property type="term" value="P:signal transduction"/>
    <property type="evidence" value="ECO:0007669"/>
    <property type="project" value="UniProtKB-KW"/>
</dbReference>
<keyword evidence="6 8" id="KW-0675">Receptor</keyword>
<keyword evidence="10" id="KW-1185">Reference proteome</keyword>
<evidence type="ECO:0000313" key="9">
    <source>
        <dbReference type="EMBL" id="KAL2725489.1"/>
    </source>
</evidence>